<protein>
    <recommendedName>
        <fullName evidence="3">Sulfurtransferase</fullName>
        <ecNumber evidence="3">2.8.1.-</ecNumber>
    </recommendedName>
</protein>
<dbReference type="Gene3D" id="3.30.1420.10">
    <property type="match status" value="1"/>
</dbReference>
<dbReference type="InterPro" id="IPR042072">
    <property type="entry name" value="DsrC-like_C"/>
</dbReference>
<dbReference type="GO" id="GO:0002143">
    <property type="term" value="P:tRNA wobble position uridine thiolation"/>
    <property type="evidence" value="ECO:0007669"/>
    <property type="project" value="TreeGrafter"/>
</dbReference>
<keyword evidence="2" id="KW-0963">Cytoplasm</keyword>
<dbReference type="PANTHER" id="PTHR37010">
    <property type="entry name" value="SULFURTRANSFERASE TUSE"/>
    <property type="match status" value="1"/>
</dbReference>
<dbReference type="AlphaFoldDB" id="A0A450SL92"/>
<dbReference type="PIRSF" id="PIRSF006223">
    <property type="entry name" value="DsrC_TusE"/>
    <property type="match status" value="1"/>
</dbReference>
<evidence type="ECO:0000313" key="5">
    <source>
        <dbReference type="EMBL" id="VFJ54333.1"/>
    </source>
</evidence>
<dbReference type="InterPro" id="IPR007453">
    <property type="entry name" value="DsrC/TusE"/>
</dbReference>
<dbReference type="Gene3D" id="1.10.10.370">
    <property type="entry name" value="DsrC-like protein, C-terminal domain"/>
    <property type="match status" value="1"/>
</dbReference>
<dbReference type="GO" id="GO:0097163">
    <property type="term" value="F:sulfur carrier activity"/>
    <property type="evidence" value="ECO:0007669"/>
    <property type="project" value="TreeGrafter"/>
</dbReference>
<evidence type="ECO:0000256" key="1">
    <source>
        <dbReference type="ARBA" id="ARBA00004496"/>
    </source>
</evidence>
<keyword evidence="3" id="KW-0808">Transferase</keyword>
<proteinExistence type="inferred from homology"/>
<comment type="function">
    <text evidence="3">Part of a sulfur-relay system.</text>
</comment>
<dbReference type="SUPFAM" id="SSF69721">
    <property type="entry name" value="DsrC, the gamma subunit of dissimilatory sulfite reductase"/>
    <property type="match status" value="1"/>
</dbReference>
<sequence>MAITVDGKELETTENGYLTNPDDWDEKVAEVIAAEEDITLTERHWDVVNYLRNEYVDNKGNQPNTRTMVKDIGKIWGEKIDTKALFDLFPGNPSKQAGRIAGIPESRRKGGY</sequence>
<feature type="region of interest" description="Disordered" evidence="4">
    <location>
        <begin position="1"/>
        <end position="21"/>
    </location>
</feature>
<evidence type="ECO:0000313" key="6">
    <source>
        <dbReference type="EMBL" id="VFJ69946.1"/>
    </source>
</evidence>
<accession>A0A450SL92</accession>
<evidence type="ECO:0000256" key="3">
    <source>
        <dbReference type="PIRNR" id="PIRNR006223"/>
    </source>
</evidence>
<evidence type="ECO:0000256" key="4">
    <source>
        <dbReference type="SAM" id="MobiDB-lite"/>
    </source>
</evidence>
<dbReference type="NCBIfam" id="TIGR03342">
    <property type="entry name" value="dsrC_tusE_dsvC"/>
    <property type="match status" value="1"/>
</dbReference>
<comment type="subcellular location">
    <subcellularLocation>
        <location evidence="1">Cytoplasm</location>
    </subcellularLocation>
</comment>
<dbReference type="GO" id="GO:0016740">
    <property type="term" value="F:transferase activity"/>
    <property type="evidence" value="ECO:0007669"/>
    <property type="project" value="UniProtKB-KW"/>
</dbReference>
<dbReference type="EMBL" id="CAADEW010000047">
    <property type="protein sequence ID" value="VFJ54333.1"/>
    <property type="molecule type" value="Genomic_DNA"/>
</dbReference>
<dbReference type="Pfam" id="PF04358">
    <property type="entry name" value="DsrC"/>
    <property type="match status" value="1"/>
</dbReference>
<dbReference type="PANTHER" id="PTHR37010:SF1">
    <property type="entry name" value="SULFURTRANSFERASE TUSE"/>
    <property type="match status" value="1"/>
</dbReference>
<dbReference type="GO" id="GO:0005737">
    <property type="term" value="C:cytoplasm"/>
    <property type="evidence" value="ECO:0007669"/>
    <property type="project" value="UniProtKB-SubCell"/>
</dbReference>
<comment type="similarity">
    <text evidence="3">Belongs to the dsrC/tusE family.</text>
</comment>
<dbReference type="EMBL" id="CAADFD010000175">
    <property type="protein sequence ID" value="VFJ69946.1"/>
    <property type="molecule type" value="Genomic_DNA"/>
</dbReference>
<organism evidence="5">
    <name type="scientific">Candidatus Kentrum sp. FW</name>
    <dbReference type="NCBI Taxonomy" id="2126338"/>
    <lineage>
        <taxon>Bacteria</taxon>
        <taxon>Pseudomonadati</taxon>
        <taxon>Pseudomonadota</taxon>
        <taxon>Gammaproteobacteria</taxon>
        <taxon>Candidatus Kentrum</taxon>
    </lineage>
</organism>
<name>A0A450SL92_9GAMM</name>
<dbReference type="EC" id="2.8.1.-" evidence="3"/>
<dbReference type="InterPro" id="IPR043163">
    <property type="entry name" value="DsrC-like_N"/>
</dbReference>
<reference evidence="5" key="1">
    <citation type="submission" date="2019-02" db="EMBL/GenBank/DDBJ databases">
        <authorList>
            <person name="Gruber-Vodicka R. H."/>
            <person name="Seah K. B. B."/>
        </authorList>
    </citation>
    <scope>NUCLEOTIDE SEQUENCE</scope>
    <source>
        <strain evidence="6">BECK_BZ106</strain>
        <strain evidence="5">BECK_BZ15</strain>
    </source>
</reference>
<gene>
    <name evidence="5" type="ORF">BECKFW1821A_GA0114235_104711</name>
    <name evidence="6" type="ORF">BECKFW1821B_GA0114236_11752</name>
</gene>
<feature type="compositionally biased region" description="Basic and acidic residues" evidence="4">
    <location>
        <begin position="1"/>
        <end position="11"/>
    </location>
</feature>
<evidence type="ECO:0000256" key="2">
    <source>
        <dbReference type="ARBA" id="ARBA00022490"/>
    </source>
</evidence>
<dbReference type="InterPro" id="IPR025526">
    <property type="entry name" value="DsrC-like_dom_sf"/>
</dbReference>